<keyword evidence="4 5" id="KW-0472">Membrane</keyword>
<feature type="transmembrane region" description="Helical" evidence="5">
    <location>
        <begin position="224"/>
        <end position="242"/>
    </location>
</feature>
<keyword evidence="2 5" id="KW-0812">Transmembrane</keyword>
<dbReference type="PANTHER" id="PTHR37422:SF13">
    <property type="entry name" value="LIPOPOLYSACCHARIDE BIOSYNTHESIS PROTEIN PA4999-RELATED"/>
    <property type="match status" value="1"/>
</dbReference>
<keyword evidence="3 5" id="KW-1133">Transmembrane helix</keyword>
<dbReference type="EMBL" id="JACHKZ010000002">
    <property type="protein sequence ID" value="MBB6576429.1"/>
    <property type="molecule type" value="Genomic_DNA"/>
</dbReference>
<evidence type="ECO:0000256" key="1">
    <source>
        <dbReference type="ARBA" id="ARBA00004141"/>
    </source>
</evidence>
<feature type="transmembrane region" description="Helical" evidence="5">
    <location>
        <begin position="149"/>
        <end position="170"/>
    </location>
</feature>
<accession>A0ABR6RBJ7</accession>
<comment type="subcellular location">
    <subcellularLocation>
        <location evidence="1">Membrane</location>
        <topology evidence="1">Multi-pass membrane protein</topology>
    </subcellularLocation>
</comment>
<comment type="caution">
    <text evidence="7">The sequence shown here is derived from an EMBL/GenBank/DDBJ whole genome shotgun (WGS) entry which is preliminary data.</text>
</comment>
<feature type="transmembrane region" description="Helical" evidence="5">
    <location>
        <begin position="402"/>
        <end position="418"/>
    </location>
</feature>
<feature type="transmembrane region" description="Helical" evidence="5">
    <location>
        <begin position="335"/>
        <end position="354"/>
    </location>
</feature>
<evidence type="ECO:0000256" key="4">
    <source>
        <dbReference type="ARBA" id="ARBA00023136"/>
    </source>
</evidence>
<evidence type="ECO:0000256" key="2">
    <source>
        <dbReference type="ARBA" id="ARBA00022692"/>
    </source>
</evidence>
<feature type="transmembrane region" description="Helical" evidence="5">
    <location>
        <begin position="93"/>
        <end position="110"/>
    </location>
</feature>
<evidence type="ECO:0000313" key="8">
    <source>
        <dbReference type="Proteomes" id="UP000562492"/>
    </source>
</evidence>
<name>A0ABR6RBJ7_9BURK</name>
<evidence type="ECO:0000256" key="3">
    <source>
        <dbReference type="ARBA" id="ARBA00022989"/>
    </source>
</evidence>
<sequence>MTRAAAVPPASMLALRASQLAAFLVPGVALSVPSGYSVGAAVLALAALVFVRQWWGQPWDRRAVLLGSLIAVMGVLWSLSFDGWSLKPRNDQFYKYLLAIAGLGFLQLYAPKVRPLGWGMLAGALGAGLVAAWQAGWTDAHRANGFTNAIQFSGLALILALGCCFGVLLLWRSLAAWQRALGLVCSLFGMLAVILSDTRGSWVVLPVVLLIGAMLLWRCGLRKPVGLGLVAAVIGIGGLVAVKGGEMALRYHTAVTEVEQYQAQHQGAAQTSVGQRLAHWQLAWEMGRDKPLTGWGLQGYINEKERRVEAGRASASVLGYDHAHNEVLDMFAKRGLVGVVLLLVFYAVPLAIFWPTQRRMAQCPGTPMDRQILYLRMLGTMVPLCYMGFGLTQVFFAHNSGHMFYVYMLVVLLGALIGRERALSLACRPQKP</sequence>
<dbReference type="Pfam" id="PF04932">
    <property type="entry name" value="Wzy_C"/>
    <property type="match status" value="1"/>
</dbReference>
<feature type="transmembrane region" description="Helical" evidence="5">
    <location>
        <begin position="177"/>
        <end position="195"/>
    </location>
</feature>
<dbReference type="InterPro" id="IPR051533">
    <property type="entry name" value="WaaL-like"/>
</dbReference>
<evidence type="ECO:0000256" key="5">
    <source>
        <dbReference type="SAM" id="Phobius"/>
    </source>
</evidence>
<gene>
    <name evidence="7" type="ORF">HNP33_000477</name>
</gene>
<keyword evidence="7" id="KW-0328">Glycosyltransferase</keyword>
<keyword evidence="7" id="KW-0808">Transferase</keyword>
<keyword evidence="7" id="KW-0436">Ligase</keyword>
<feature type="transmembrane region" description="Helical" evidence="5">
    <location>
        <begin position="32"/>
        <end position="51"/>
    </location>
</feature>
<dbReference type="EC" id="2.4.1.-" evidence="7"/>
<proteinExistence type="predicted"/>
<dbReference type="Proteomes" id="UP000562492">
    <property type="component" value="Unassembled WGS sequence"/>
</dbReference>
<reference evidence="7 8" key="1">
    <citation type="submission" date="2020-08" db="EMBL/GenBank/DDBJ databases">
        <title>Functional genomics of gut bacteria from endangered species of beetles.</title>
        <authorList>
            <person name="Carlos-Shanley C."/>
        </authorList>
    </citation>
    <scope>NUCLEOTIDE SEQUENCE [LARGE SCALE GENOMIC DNA]</scope>
    <source>
        <strain evidence="7 8">S00124</strain>
    </source>
</reference>
<protein>
    <submittedName>
        <fullName evidence="7">O-antigen ligase</fullName>
        <ecNumber evidence="7">2.4.1.-</ecNumber>
    </submittedName>
</protein>
<evidence type="ECO:0000313" key="7">
    <source>
        <dbReference type="EMBL" id="MBB6576429.1"/>
    </source>
</evidence>
<feature type="transmembrane region" description="Helical" evidence="5">
    <location>
        <begin position="374"/>
        <end position="396"/>
    </location>
</feature>
<feature type="transmembrane region" description="Helical" evidence="5">
    <location>
        <begin position="117"/>
        <end position="137"/>
    </location>
</feature>
<feature type="transmembrane region" description="Helical" evidence="5">
    <location>
        <begin position="201"/>
        <end position="217"/>
    </location>
</feature>
<feature type="transmembrane region" description="Helical" evidence="5">
    <location>
        <begin position="63"/>
        <end position="81"/>
    </location>
</feature>
<keyword evidence="8" id="KW-1185">Reference proteome</keyword>
<dbReference type="PANTHER" id="PTHR37422">
    <property type="entry name" value="TEICHURONIC ACID BIOSYNTHESIS PROTEIN TUAE"/>
    <property type="match status" value="1"/>
</dbReference>
<dbReference type="GO" id="GO:0016874">
    <property type="term" value="F:ligase activity"/>
    <property type="evidence" value="ECO:0007669"/>
    <property type="project" value="UniProtKB-KW"/>
</dbReference>
<dbReference type="RefSeq" id="WP_233464281.1">
    <property type="nucleotide sequence ID" value="NZ_JACHKZ010000002.1"/>
</dbReference>
<dbReference type="GO" id="GO:0016757">
    <property type="term" value="F:glycosyltransferase activity"/>
    <property type="evidence" value="ECO:0007669"/>
    <property type="project" value="UniProtKB-KW"/>
</dbReference>
<dbReference type="InterPro" id="IPR007016">
    <property type="entry name" value="O-antigen_ligase-rel_domated"/>
</dbReference>
<feature type="domain" description="O-antigen ligase-related" evidence="6">
    <location>
        <begin position="186"/>
        <end position="343"/>
    </location>
</feature>
<evidence type="ECO:0000259" key="6">
    <source>
        <dbReference type="Pfam" id="PF04932"/>
    </source>
</evidence>
<organism evidence="7 8">
    <name type="scientific">Comamonas odontotermitis</name>
    <dbReference type="NCBI Taxonomy" id="379895"/>
    <lineage>
        <taxon>Bacteria</taxon>
        <taxon>Pseudomonadati</taxon>
        <taxon>Pseudomonadota</taxon>
        <taxon>Betaproteobacteria</taxon>
        <taxon>Burkholderiales</taxon>
        <taxon>Comamonadaceae</taxon>
        <taxon>Comamonas</taxon>
    </lineage>
</organism>